<keyword evidence="1" id="KW-0812">Transmembrane</keyword>
<comment type="caution">
    <text evidence="2">The sequence shown here is derived from an EMBL/GenBank/DDBJ whole genome shotgun (WGS) entry which is preliminary data.</text>
</comment>
<name>A0ABU3C1U3_9GAMM</name>
<keyword evidence="3" id="KW-1185">Reference proteome</keyword>
<feature type="transmembrane region" description="Helical" evidence="1">
    <location>
        <begin position="75"/>
        <end position="93"/>
    </location>
</feature>
<keyword evidence="1" id="KW-1133">Transmembrane helix</keyword>
<dbReference type="EMBL" id="JAVRIB010000011">
    <property type="protein sequence ID" value="MDT0635519.1"/>
    <property type="molecule type" value="Genomic_DNA"/>
</dbReference>
<accession>A0ABU3C1U3</accession>
<evidence type="ECO:0000256" key="1">
    <source>
        <dbReference type="SAM" id="Phobius"/>
    </source>
</evidence>
<dbReference type="Proteomes" id="UP001251857">
    <property type="component" value="Unassembled WGS sequence"/>
</dbReference>
<dbReference type="RefSeq" id="WP_311653417.1">
    <property type="nucleotide sequence ID" value="NZ_JAVRIB010000011.1"/>
</dbReference>
<organism evidence="2 3">
    <name type="scientific">Spectribacter hydrogenoxidans</name>
    <dbReference type="NCBI Taxonomy" id="3075608"/>
    <lineage>
        <taxon>Bacteria</taxon>
        <taxon>Pseudomonadati</taxon>
        <taxon>Pseudomonadota</taxon>
        <taxon>Gammaproteobacteria</taxon>
        <taxon>Salinisphaerales</taxon>
        <taxon>Salinisphaeraceae</taxon>
        <taxon>Spectribacter</taxon>
    </lineage>
</organism>
<protein>
    <submittedName>
        <fullName evidence="2">Uncharacterized protein</fullName>
    </submittedName>
</protein>
<proteinExistence type="predicted"/>
<gene>
    <name evidence="2" type="ORF">RM532_11205</name>
</gene>
<evidence type="ECO:0000313" key="2">
    <source>
        <dbReference type="EMBL" id="MDT0635519.1"/>
    </source>
</evidence>
<evidence type="ECO:0000313" key="3">
    <source>
        <dbReference type="Proteomes" id="UP001251857"/>
    </source>
</evidence>
<feature type="transmembrane region" description="Helical" evidence="1">
    <location>
        <begin position="7"/>
        <end position="31"/>
    </location>
</feature>
<reference evidence="2 3" key="1">
    <citation type="submission" date="2023-09" db="EMBL/GenBank/DDBJ databases">
        <authorList>
            <person name="Rey-Velasco X."/>
        </authorList>
    </citation>
    <scope>NUCLEOTIDE SEQUENCE [LARGE SCALE GENOMIC DNA]</scope>
    <source>
        <strain evidence="2 3">W335</strain>
    </source>
</reference>
<sequence>MRAVQFVNWVILLASASVAIVSGVVALMLAVHSDLGARIGAEIGPVLQRTVLVALPAVIAALAIDGIRRRRPWRWPLEVVLLVVSILVTLAAAPA</sequence>
<keyword evidence="1" id="KW-0472">Membrane</keyword>
<feature type="transmembrane region" description="Helical" evidence="1">
    <location>
        <begin position="43"/>
        <end position="63"/>
    </location>
</feature>